<dbReference type="AlphaFoldDB" id="A0A0G1PMF5"/>
<dbReference type="PANTHER" id="PTHR38826">
    <property type="entry name" value="RIBONUCLEASE VAPC13"/>
    <property type="match status" value="1"/>
</dbReference>
<evidence type="ECO:0000259" key="1">
    <source>
        <dbReference type="Pfam" id="PF01850"/>
    </source>
</evidence>
<accession>A0A0G1PMF5</accession>
<dbReference type="Gene3D" id="3.40.50.1010">
    <property type="entry name" value="5'-nuclease"/>
    <property type="match status" value="1"/>
</dbReference>
<dbReference type="SUPFAM" id="SSF88723">
    <property type="entry name" value="PIN domain-like"/>
    <property type="match status" value="1"/>
</dbReference>
<protein>
    <recommendedName>
        <fullName evidence="1">PIN domain-containing protein</fullName>
    </recommendedName>
</protein>
<dbReference type="InterPro" id="IPR029060">
    <property type="entry name" value="PIN-like_dom_sf"/>
</dbReference>
<dbReference type="Pfam" id="PF01850">
    <property type="entry name" value="PIN"/>
    <property type="match status" value="1"/>
</dbReference>
<gene>
    <name evidence="2" type="ORF">UX10_C0028G0011</name>
</gene>
<dbReference type="InterPro" id="IPR052106">
    <property type="entry name" value="PINc/VapC_TA"/>
</dbReference>
<dbReference type="EMBL" id="LCKX01000028">
    <property type="protein sequence ID" value="KKU06583.1"/>
    <property type="molecule type" value="Genomic_DNA"/>
</dbReference>
<sequence length="150" mass="17231">MNAPDRKLMVLIDTNIFLRIFVKENELMFQECRQALRLVARRTIAAYTNTIVLTEIQFVLTTIYNYPRDRIKEALVSVLSIPNIKIIDDTDARLAVDAYGKTTVKFADCLLASSKRVREGKSAILSYDRDFDKLGVRRVEPKDILSFVVE</sequence>
<proteinExistence type="predicted"/>
<evidence type="ECO:0000313" key="2">
    <source>
        <dbReference type="EMBL" id="KKU06583.1"/>
    </source>
</evidence>
<dbReference type="Proteomes" id="UP000033999">
    <property type="component" value="Unassembled WGS sequence"/>
</dbReference>
<comment type="caution">
    <text evidence="2">The sequence shown here is derived from an EMBL/GenBank/DDBJ whole genome shotgun (WGS) entry which is preliminary data.</text>
</comment>
<feature type="domain" description="PIN" evidence="1">
    <location>
        <begin position="10"/>
        <end position="134"/>
    </location>
</feature>
<dbReference type="PANTHER" id="PTHR38826:SF5">
    <property type="entry name" value="RIBONUCLEASE VAPC13"/>
    <property type="match status" value="1"/>
</dbReference>
<evidence type="ECO:0000313" key="3">
    <source>
        <dbReference type="Proteomes" id="UP000033999"/>
    </source>
</evidence>
<name>A0A0G1PMF5_9BACT</name>
<reference evidence="2 3" key="1">
    <citation type="journal article" date="2015" name="Nature">
        <title>rRNA introns, odd ribosomes, and small enigmatic genomes across a large radiation of phyla.</title>
        <authorList>
            <person name="Brown C.T."/>
            <person name="Hug L.A."/>
            <person name="Thomas B.C."/>
            <person name="Sharon I."/>
            <person name="Castelle C.J."/>
            <person name="Singh A."/>
            <person name="Wilkins M.J."/>
            <person name="Williams K.H."/>
            <person name="Banfield J.F."/>
        </authorList>
    </citation>
    <scope>NUCLEOTIDE SEQUENCE [LARGE SCALE GENOMIC DNA]</scope>
</reference>
<dbReference type="InterPro" id="IPR002716">
    <property type="entry name" value="PIN_dom"/>
</dbReference>
<organism evidence="2 3">
    <name type="scientific">Candidatus Magasanikbacteria bacterium GW2011_GWA2_45_39</name>
    <dbReference type="NCBI Taxonomy" id="1619041"/>
    <lineage>
        <taxon>Bacteria</taxon>
        <taxon>Candidatus Magasanikiibacteriota</taxon>
    </lineage>
</organism>